<protein>
    <submittedName>
        <fullName evidence="1">Uncharacterized protein</fullName>
    </submittedName>
</protein>
<dbReference type="OrthoDB" id="671668at2759"/>
<dbReference type="EMBL" id="CABITT030000008">
    <property type="protein sequence ID" value="VVB14364.1"/>
    <property type="molecule type" value="Genomic_DNA"/>
</dbReference>
<proteinExistence type="predicted"/>
<organism evidence="1 2">
    <name type="scientific">Arabis nemorensis</name>
    <dbReference type="NCBI Taxonomy" id="586526"/>
    <lineage>
        <taxon>Eukaryota</taxon>
        <taxon>Viridiplantae</taxon>
        <taxon>Streptophyta</taxon>
        <taxon>Embryophyta</taxon>
        <taxon>Tracheophyta</taxon>
        <taxon>Spermatophyta</taxon>
        <taxon>Magnoliopsida</taxon>
        <taxon>eudicotyledons</taxon>
        <taxon>Gunneridae</taxon>
        <taxon>Pentapetalae</taxon>
        <taxon>rosids</taxon>
        <taxon>malvids</taxon>
        <taxon>Brassicales</taxon>
        <taxon>Brassicaceae</taxon>
        <taxon>Arabideae</taxon>
        <taxon>Arabis</taxon>
    </lineage>
</organism>
<name>A0A565CLC5_9BRAS</name>
<dbReference type="Gene3D" id="3.90.1180.10">
    <property type="entry name" value="Ribosomal protein L13"/>
    <property type="match status" value="1"/>
</dbReference>
<dbReference type="GO" id="GO:0003735">
    <property type="term" value="F:structural constituent of ribosome"/>
    <property type="evidence" value="ECO:0007669"/>
    <property type="project" value="InterPro"/>
</dbReference>
<sequence>MYSLCVLKELANPIVQLCYMFACLNNGNVAAVEFCEIEILFFCLRIPHRTKRGVAALARLKIYEGVPSPYDKVKRMVILDTLNFPVWFRPDALKVLRLQSGHKFLLIGPSIILRLARTIMVLLKSLRQRNKKKGHKCCISLRNSSYHNSMLIPDLGSFNNSVVAQQVGSCNFDICIRHEICYQIDQEDLL</sequence>
<reference evidence="1" key="1">
    <citation type="submission" date="2019-07" db="EMBL/GenBank/DDBJ databases">
        <authorList>
            <person name="Dittberner H."/>
        </authorList>
    </citation>
    <scope>NUCLEOTIDE SEQUENCE [LARGE SCALE GENOMIC DNA]</scope>
</reference>
<dbReference type="InterPro" id="IPR036899">
    <property type="entry name" value="Ribosomal_uL13_sf"/>
</dbReference>
<dbReference type="GO" id="GO:0005840">
    <property type="term" value="C:ribosome"/>
    <property type="evidence" value="ECO:0007669"/>
    <property type="project" value="InterPro"/>
</dbReference>
<evidence type="ECO:0000313" key="1">
    <source>
        <dbReference type="EMBL" id="VVB14364.1"/>
    </source>
</evidence>
<gene>
    <name evidence="1" type="ORF">ANE_LOCUS24808</name>
</gene>
<dbReference type="AlphaFoldDB" id="A0A565CLC5"/>
<evidence type="ECO:0000313" key="2">
    <source>
        <dbReference type="Proteomes" id="UP000489600"/>
    </source>
</evidence>
<keyword evidence="2" id="KW-1185">Reference proteome</keyword>
<dbReference type="SUPFAM" id="SSF52161">
    <property type="entry name" value="Ribosomal protein L13"/>
    <property type="match status" value="1"/>
</dbReference>
<comment type="caution">
    <text evidence="1">The sequence shown here is derived from an EMBL/GenBank/DDBJ whole genome shotgun (WGS) entry which is preliminary data.</text>
</comment>
<dbReference type="Proteomes" id="UP000489600">
    <property type="component" value="Unassembled WGS sequence"/>
</dbReference>
<dbReference type="GO" id="GO:0006412">
    <property type="term" value="P:translation"/>
    <property type="evidence" value="ECO:0007669"/>
    <property type="project" value="InterPro"/>
</dbReference>
<accession>A0A565CLC5</accession>